<feature type="compositionally biased region" description="Polar residues" evidence="1">
    <location>
        <begin position="274"/>
        <end position="285"/>
    </location>
</feature>
<proteinExistence type="predicted"/>
<feature type="compositionally biased region" description="Low complexity" evidence="1">
    <location>
        <begin position="545"/>
        <end position="558"/>
    </location>
</feature>
<dbReference type="OMA" id="WEMNKER"/>
<feature type="compositionally biased region" description="Polar residues" evidence="1">
    <location>
        <begin position="734"/>
        <end position="743"/>
    </location>
</feature>
<name>D8LK50_ECTSI</name>
<reference evidence="2 3" key="1">
    <citation type="journal article" date="2010" name="Nature">
        <title>The Ectocarpus genome and the independent evolution of multicellularity in brown algae.</title>
        <authorList>
            <person name="Cock J.M."/>
            <person name="Sterck L."/>
            <person name="Rouze P."/>
            <person name="Scornet D."/>
            <person name="Allen A.E."/>
            <person name="Amoutzias G."/>
            <person name="Anthouard V."/>
            <person name="Artiguenave F."/>
            <person name="Aury J.M."/>
            <person name="Badger J.H."/>
            <person name="Beszteri B."/>
            <person name="Billiau K."/>
            <person name="Bonnet E."/>
            <person name="Bothwell J.H."/>
            <person name="Bowler C."/>
            <person name="Boyen C."/>
            <person name="Brownlee C."/>
            <person name="Carrano C.J."/>
            <person name="Charrier B."/>
            <person name="Cho G.Y."/>
            <person name="Coelho S.M."/>
            <person name="Collen J."/>
            <person name="Corre E."/>
            <person name="Da Silva C."/>
            <person name="Delage L."/>
            <person name="Delaroque N."/>
            <person name="Dittami S.M."/>
            <person name="Doulbeau S."/>
            <person name="Elias M."/>
            <person name="Farnham G."/>
            <person name="Gachon C.M."/>
            <person name="Gschloessl B."/>
            <person name="Heesch S."/>
            <person name="Jabbari K."/>
            <person name="Jubin C."/>
            <person name="Kawai H."/>
            <person name="Kimura K."/>
            <person name="Kloareg B."/>
            <person name="Kupper F.C."/>
            <person name="Lang D."/>
            <person name="Le Bail A."/>
            <person name="Leblanc C."/>
            <person name="Lerouge P."/>
            <person name="Lohr M."/>
            <person name="Lopez P.J."/>
            <person name="Martens C."/>
            <person name="Maumus F."/>
            <person name="Michel G."/>
            <person name="Miranda-Saavedra D."/>
            <person name="Morales J."/>
            <person name="Moreau H."/>
            <person name="Motomura T."/>
            <person name="Nagasato C."/>
            <person name="Napoli C.A."/>
            <person name="Nelson D.R."/>
            <person name="Nyvall-Collen P."/>
            <person name="Peters A.F."/>
            <person name="Pommier C."/>
            <person name="Potin P."/>
            <person name="Poulain J."/>
            <person name="Quesneville H."/>
            <person name="Read B."/>
            <person name="Rensing S.A."/>
            <person name="Ritter A."/>
            <person name="Rousvoal S."/>
            <person name="Samanta M."/>
            <person name="Samson G."/>
            <person name="Schroeder D.C."/>
            <person name="Segurens B."/>
            <person name="Strittmatter M."/>
            <person name="Tonon T."/>
            <person name="Tregear J.W."/>
            <person name="Valentin K."/>
            <person name="von Dassow P."/>
            <person name="Yamagishi T."/>
            <person name="Van de Peer Y."/>
            <person name="Wincker P."/>
        </authorList>
    </citation>
    <scope>NUCLEOTIDE SEQUENCE [LARGE SCALE GENOMIC DNA]</scope>
    <source>
        <strain evidence="3">Ec32 / CCAP1310/4</strain>
    </source>
</reference>
<feature type="compositionally biased region" description="Polar residues" evidence="1">
    <location>
        <begin position="348"/>
        <end position="368"/>
    </location>
</feature>
<evidence type="ECO:0000313" key="3">
    <source>
        <dbReference type="Proteomes" id="UP000002630"/>
    </source>
</evidence>
<accession>D8LK50</accession>
<dbReference type="InParanoid" id="D8LK50"/>
<feature type="compositionally biased region" description="Basic and acidic residues" evidence="1">
    <location>
        <begin position="504"/>
        <end position="514"/>
    </location>
</feature>
<dbReference type="EMBL" id="FN649741">
    <property type="protein sequence ID" value="CBN74519.1"/>
    <property type="molecule type" value="Genomic_DNA"/>
</dbReference>
<dbReference type="AlphaFoldDB" id="D8LK50"/>
<feature type="compositionally biased region" description="Low complexity" evidence="1">
    <location>
        <begin position="721"/>
        <end position="733"/>
    </location>
</feature>
<feature type="compositionally biased region" description="Basic and acidic residues" evidence="1">
    <location>
        <begin position="252"/>
        <end position="272"/>
    </location>
</feature>
<feature type="compositionally biased region" description="Basic and acidic residues" evidence="1">
    <location>
        <begin position="426"/>
        <end position="437"/>
    </location>
</feature>
<feature type="compositionally biased region" description="Low complexity" evidence="1">
    <location>
        <begin position="581"/>
        <end position="604"/>
    </location>
</feature>
<evidence type="ECO:0000256" key="1">
    <source>
        <dbReference type="SAM" id="MobiDB-lite"/>
    </source>
</evidence>
<gene>
    <name evidence="2" type="ORF">Esi_0028_0156</name>
</gene>
<feature type="compositionally biased region" description="Basic and acidic residues" evidence="1">
    <location>
        <begin position="606"/>
        <end position="617"/>
    </location>
</feature>
<keyword evidence="3" id="KW-1185">Reference proteome</keyword>
<feature type="region of interest" description="Disordered" evidence="1">
    <location>
        <begin position="694"/>
        <end position="828"/>
    </location>
</feature>
<evidence type="ECO:0000313" key="2">
    <source>
        <dbReference type="EMBL" id="CBN74519.1"/>
    </source>
</evidence>
<protein>
    <submittedName>
        <fullName evidence="2">Uncharacterized protein</fullName>
    </submittedName>
</protein>
<sequence>MAARGGRGGWAGDKTKRYMMVGTKDAVPAGAKTGVVAPVPINTPSLRQEIQGDNAGTAAINRSGSGGGWGSAVASSASANSAAGQSVASGEGKGRRDGSGRQRGDDVFTRHFPDLRAGLEQAEKLDAVTKASSKVAPLRKPKSEPAKDQGPSLRPRAMLKPTGSAGGGSAATAAAQAAIADAVHNRVATAPKPEERRRPMASFADEISTKSRWAERPLQEGGSRGRGAGRGTGGTWEMNKERGRDSGQGGRGFERAERGRRDAFPEKEDRRSFRQNSNRSAMNSTRGRESIFGSGAHVGVASSTQDSTSKGSSKTPSTTYVRQHGPPPRKVATPATTPAPAAQQEQPLVSQQPTRSSAYSASKPSNDQSHGDPWGKSVETPSKWRSASPSNPQPAMDAPPEAPQMPDSPSSQSGSYVRAHGPPRRSGREGQADERGETSISSSRPDHDAGGEPTSRFGGSWGAPEQGQNAMDKDSSAGIERTQSGRWKEPAGSLAPPPHPTNTRWKEPKEEPRAGARRWKAREDGQMGGGRWGRSAEEDADIDDSSAQQQQQQQQQQQVPLEEWQQGGAQASRRSQQNQTAHAVEPQLQQQQPVHQSHQPASQPLHLHEHANLDRGYQRNPSEGFSSFQPQKHQMQDPGLHQFQAEHFQAQAYQNQQSASRGPLPEQHLPRHQYQSDHVPVQRQHFNQVQIPQHMHPPQHSAHHSFHQSHQQQPPQRPHQGHPQQQVYHQGQQLDMSRQTSQAQQMHMHQHHLQMQHPSSAFMMPSQGMGTDPRGARGVGLGGLPVQMATPYRDEQQQQPPPPPSQHQAGMSAPGAYGVQSPETHHKR</sequence>
<feature type="compositionally biased region" description="Basic and acidic residues" evidence="1">
    <location>
        <begin position="207"/>
        <end position="218"/>
    </location>
</feature>
<feature type="compositionally biased region" description="Basic and acidic residues" evidence="1">
    <location>
        <begin position="92"/>
        <end position="114"/>
    </location>
</feature>
<dbReference type="EMBL" id="FN648464">
    <property type="protein sequence ID" value="CBN74519.1"/>
    <property type="molecule type" value="Genomic_DNA"/>
</dbReference>
<feature type="compositionally biased region" description="Polar residues" evidence="1">
    <location>
        <begin position="379"/>
        <end position="390"/>
    </location>
</feature>
<dbReference type="Proteomes" id="UP000002630">
    <property type="component" value="Linkage Group LG16"/>
</dbReference>
<feature type="compositionally biased region" description="Low complexity" evidence="1">
    <location>
        <begin position="71"/>
        <end position="90"/>
    </location>
</feature>
<feature type="compositionally biased region" description="Low complexity" evidence="1">
    <location>
        <begin position="330"/>
        <end position="347"/>
    </location>
</feature>
<feature type="compositionally biased region" description="Low complexity" evidence="1">
    <location>
        <begin position="302"/>
        <end position="319"/>
    </location>
</feature>
<feature type="compositionally biased region" description="Gly residues" evidence="1">
    <location>
        <begin position="222"/>
        <end position="234"/>
    </location>
</feature>
<feature type="compositionally biased region" description="Polar residues" evidence="1">
    <location>
        <begin position="619"/>
        <end position="633"/>
    </location>
</feature>
<feature type="region of interest" description="Disordered" evidence="1">
    <location>
        <begin position="46"/>
        <end position="637"/>
    </location>
</feature>
<dbReference type="OrthoDB" id="10466611at2759"/>
<organism evidence="2 3">
    <name type="scientific">Ectocarpus siliculosus</name>
    <name type="common">Brown alga</name>
    <name type="synonym">Conferva siliculosa</name>
    <dbReference type="NCBI Taxonomy" id="2880"/>
    <lineage>
        <taxon>Eukaryota</taxon>
        <taxon>Sar</taxon>
        <taxon>Stramenopiles</taxon>
        <taxon>Ochrophyta</taxon>
        <taxon>PX clade</taxon>
        <taxon>Phaeophyceae</taxon>
        <taxon>Ectocarpales</taxon>
        <taxon>Ectocarpaceae</taxon>
        <taxon>Ectocarpus</taxon>
    </lineage>
</organism>
<feature type="compositionally biased region" description="Polar residues" evidence="1">
    <location>
        <begin position="567"/>
        <end position="580"/>
    </location>
</feature>
<feature type="compositionally biased region" description="Low complexity" evidence="1">
    <location>
        <begin position="170"/>
        <end position="182"/>
    </location>
</feature>